<dbReference type="GO" id="GO:0005576">
    <property type="term" value="C:extracellular region"/>
    <property type="evidence" value="ECO:0007669"/>
    <property type="project" value="UniProtKB-SubCell"/>
</dbReference>
<keyword evidence="18" id="KW-0458">Lysosome</keyword>
<keyword evidence="9" id="KW-0479">Metal-binding</keyword>
<sequence>MKQAIRAAAPLTLFLASMAWPGAAIAGPDTALSIDHLREKALTDSTAWKLVEQLTTLFGARPAGSPSEQAAALWGAATLRDMGFAHAAAEPFALETWEPGTYFATIVAPNPQQLVVTPLGGTTGASVEAFAAVFPTYAAFKAATPEALAGKIAVVLEAIPRTQDGSGYSRAIAIRMNGAREAAERGAVGYLMRGLGTQKERTANGGAARPEKTPFPAFALAPPDAEQLGRLARLGPVRLRLSSSAGWTGKSRSHNVVAEIDGRDPAAKAILVSAHLDSWEQGTGAVDDGFGIAVVTAAAKLVRDLPVRPRRTIRIVWFGAEEVSQPEPVNTFAGARAYAARHATATPPLALVAESDGGAGRVLRLAIGAPENGDLVVRLRSALSPLGVSVLAEAPRAGGPDISVLQATGIPAFRLFQDASSQFDTHHNANDVLSAIDPAALSQNVAAWAVSLWLIADSEDPDPAAPR</sequence>
<dbReference type="Gene3D" id="3.50.30.30">
    <property type="match status" value="1"/>
</dbReference>
<evidence type="ECO:0000256" key="12">
    <source>
        <dbReference type="ARBA" id="ARBA00022824"/>
    </source>
</evidence>
<accession>A0A841IXR7</accession>
<evidence type="ECO:0000256" key="4">
    <source>
        <dbReference type="ARBA" id="ARBA00004613"/>
    </source>
</evidence>
<evidence type="ECO:0000256" key="16">
    <source>
        <dbReference type="ARBA" id="ARBA00023145"/>
    </source>
</evidence>
<keyword evidence="7" id="KW-0121">Carboxypeptidase</keyword>
<evidence type="ECO:0000256" key="14">
    <source>
        <dbReference type="ARBA" id="ARBA00023034"/>
    </source>
</evidence>
<comment type="subunit">
    <text evidence="19">Homodimer. The monomeric form is inactive while the homodimer is active.</text>
</comment>
<evidence type="ECO:0000313" key="24">
    <source>
        <dbReference type="Proteomes" id="UP000552700"/>
    </source>
</evidence>
<evidence type="ECO:0000256" key="3">
    <source>
        <dbReference type="ARBA" id="ARBA00004555"/>
    </source>
</evidence>
<dbReference type="AlphaFoldDB" id="A0A841IXR7"/>
<dbReference type="Proteomes" id="UP000552700">
    <property type="component" value="Unassembled WGS sequence"/>
</dbReference>
<gene>
    <name evidence="23" type="ORF">FHS92_001124</name>
</gene>
<proteinExistence type="predicted"/>
<evidence type="ECO:0000256" key="5">
    <source>
        <dbReference type="ARBA" id="ARBA00014116"/>
    </source>
</evidence>
<evidence type="ECO:0000256" key="11">
    <source>
        <dbReference type="ARBA" id="ARBA00022801"/>
    </source>
</evidence>
<feature type="domain" description="Peptidase M28" evidence="22">
    <location>
        <begin position="255"/>
        <end position="448"/>
    </location>
</feature>
<evidence type="ECO:0000256" key="9">
    <source>
        <dbReference type="ARBA" id="ARBA00022723"/>
    </source>
</evidence>
<evidence type="ECO:0000256" key="13">
    <source>
        <dbReference type="ARBA" id="ARBA00022833"/>
    </source>
</evidence>
<dbReference type="GO" id="GO:0005764">
    <property type="term" value="C:lysosome"/>
    <property type="evidence" value="ECO:0007669"/>
    <property type="project" value="UniProtKB-SubCell"/>
</dbReference>
<dbReference type="Gene3D" id="3.40.630.10">
    <property type="entry name" value="Zn peptidases"/>
    <property type="match status" value="1"/>
</dbReference>
<comment type="caution">
    <text evidence="23">The sequence shown here is derived from an EMBL/GenBank/DDBJ whole genome shotgun (WGS) entry which is preliminary data.</text>
</comment>
<keyword evidence="17" id="KW-0325">Glycoprotein</keyword>
<evidence type="ECO:0000256" key="8">
    <source>
        <dbReference type="ARBA" id="ARBA00022670"/>
    </source>
</evidence>
<evidence type="ECO:0000256" key="2">
    <source>
        <dbReference type="ARBA" id="ARBA00004371"/>
    </source>
</evidence>
<dbReference type="PANTHER" id="PTHR12053">
    <property type="entry name" value="PROTEASE FAMILY M28 PLASMA GLUTAMATE CARBOXYPEPTIDASE-RELATED"/>
    <property type="match status" value="1"/>
</dbReference>
<dbReference type="PANTHER" id="PTHR12053:SF3">
    <property type="entry name" value="CARBOXYPEPTIDASE Q"/>
    <property type="match status" value="1"/>
</dbReference>
<keyword evidence="12" id="KW-0256">Endoplasmic reticulum</keyword>
<keyword evidence="15" id="KW-0482">Metalloprotease</keyword>
<dbReference type="RefSeq" id="WP_184078308.1">
    <property type="nucleotide sequence ID" value="NZ_JACIJP010000001.1"/>
</dbReference>
<feature type="signal peptide" evidence="21">
    <location>
        <begin position="1"/>
        <end position="26"/>
    </location>
</feature>
<reference evidence="23 24" key="1">
    <citation type="submission" date="2020-08" db="EMBL/GenBank/DDBJ databases">
        <title>Genomic Encyclopedia of Type Strains, Phase IV (KMG-IV): sequencing the most valuable type-strain genomes for metagenomic binning, comparative biology and taxonomic classification.</title>
        <authorList>
            <person name="Goeker M."/>
        </authorList>
    </citation>
    <scope>NUCLEOTIDE SEQUENCE [LARGE SCALE GENOMIC DNA]</scope>
    <source>
        <strain evidence="23 24">DSM 102255</strain>
    </source>
</reference>
<evidence type="ECO:0000256" key="19">
    <source>
        <dbReference type="ARBA" id="ARBA00025833"/>
    </source>
</evidence>
<dbReference type="EMBL" id="JACIJP010000001">
    <property type="protein sequence ID" value="MBB6123417.1"/>
    <property type="molecule type" value="Genomic_DNA"/>
</dbReference>
<dbReference type="SUPFAM" id="SSF53187">
    <property type="entry name" value="Zn-dependent exopeptidases"/>
    <property type="match status" value="1"/>
</dbReference>
<dbReference type="GO" id="GO:0070573">
    <property type="term" value="F:metallodipeptidase activity"/>
    <property type="evidence" value="ECO:0007669"/>
    <property type="project" value="InterPro"/>
</dbReference>
<dbReference type="Pfam" id="PF04389">
    <property type="entry name" value="Peptidase_M28"/>
    <property type="match status" value="1"/>
</dbReference>
<name>A0A841IXR7_9SPHN</name>
<evidence type="ECO:0000256" key="6">
    <source>
        <dbReference type="ARBA" id="ARBA00022525"/>
    </source>
</evidence>
<evidence type="ECO:0000256" key="18">
    <source>
        <dbReference type="ARBA" id="ARBA00023228"/>
    </source>
</evidence>
<keyword evidence="13" id="KW-0862">Zinc</keyword>
<evidence type="ECO:0000259" key="22">
    <source>
        <dbReference type="Pfam" id="PF04389"/>
    </source>
</evidence>
<dbReference type="GO" id="GO:0004180">
    <property type="term" value="F:carboxypeptidase activity"/>
    <property type="evidence" value="ECO:0007669"/>
    <property type="project" value="UniProtKB-KW"/>
</dbReference>
<evidence type="ECO:0000256" key="17">
    <source>
        <dbReference type="ARBA" id="ARBA00023180"/>
    </source>
</evidence>
<evidence type="ECO:0000256" key="20">
    <source>
        <dbReference type="ARBA" id="ARBA00033328"/>
    </source>
</evidence>
<keyword evidence="24" id="KW-1185">Reference proteome</keyword>
<dbReference type="GO" id="GO:0046872">
    <property type="term" value="F:metal ion binding"/>
    <property type="evidence" value="ECO:0007669"/>
    <property type="project" value="UniProtKB-KW"/>
</dbReference>
<protein>
    <recommendedName>
        <fullName evidence="5">Carboxypeptidase Q</fullName>
    </recommendedName>
    <alternativeName>
        <fullName evidence="20">Plasma glutamate carboxypeptidase</fullName>
    </alternativeName>
</protein>
<keyword evidence="16" id="KW-0865">Zymogen</keyword>
<dbReference type="InterPro" id="IPR039866">
    <property type="entry name" value="CPQ"/>
</dbReference>
<feature type="chain" id="PRO_5032483018" description="Carboxypeptidase Q" evidence="21">
    <location>
        <begin position="27"/>
        <end position="467"/>
    </location>
</feature>
<evidence type="ECO:0000256" key="21">
    <source>
        <dbReference type="SAM" id="SignalP"/>
    </source>
</evidence>
<evidence type="ECO:0000256" key="7">
    <source>
        <dbReference type="ARBA" id="ARBA00022645"/>
    </source>
</evidence>
<keyword evidence="11" id="KW-0378">Hydrolase</keyword>
<dbReference type="InterPro" id="IPR007484">
    <property type="entry name" value="Peptidase_M28"/>
</dbReference>
<keyword evidence="8" id="KW-0645">Protease</keyword>
<keyword evidence="14" id="KW-0333">Golgi apparatus</keyword>
<comment type="subcellular location">
    <subcellularLocation>
        <location evidence="1">Endoplasmic reticulum</location>
    </subcellularLocation>
    <subcellularLocation>
        <location evidence="3">Golgi apparatus</location>
    </subcellularLocation>
    <subcellularLocation>
        <location evidence="2">Lysosome</location>
    </subcellularLocation>
    <subcellularLocation>
        <location evidence="4">Secreted</location>
    </subcellularLocation>
</comment>
<keyword evidence="6" id="KW-0964">Secreted</keyword>
<evidence type="ECO:0000256" key="15">
    <source>
        <dbReference type="ARBA" id="ARBA00023049"/>
    </source>
</evidence>
<evidence type="ECO:0000256" key="1">
    <source>
        <dbReference type="ARBA" id="ARBA00004240"/>
    </source>
</evidence>
<keyword evidence="10 21" id="KW-0732">Signal</keyword>
<evidence type="ECO:0000313" key="23">
    <source>
        <dbReference type="EMBL" id="MBB6123417.1"/>
    </source>
</evidence>
<organism evidence="23 24">
    <name type="scientific">Sphingobium subterraneum</name>
    <dbReference type="NCBI Taxonomy" id="627688"/>
    <lineage>
        <taxon>Bacteria</taxon>
        <taxon>Pseudomonadati</taxon>
        <taxon>Pseudomonadota</taxon>
        <taxon>Alphaproteobacteria</taxon>
        <taxon>Sphingomonadales</taxon>
        <taxon>Sphingomonadaceae</taxon>
        <taxon>Sphingobium</taxon>
    </lineage>
</organism>
<dbReference type="GO" id="GO:0006508">
    <property type="term" value="P:proteolysis"/>
    <property type="evidence" value="ECO:0007669"/>
    <property type="project" value="UniProtKB-KW"/>
</dbReference>
<evidence type="ECO:0000256" key="10">
    <source>
        <dbReference type="ARBA" id="ARBA00022729"/>
    </source>
</evidence>